<name>A0A1D9G8X8_MOOP1</name>
<protein>
    <submittedName>
        <fullName evidence="1">Uncharacterized protein</fullName>
    </submittedName>
</protein>
<accession>A0A1D9G8X8</accession>
<dbReference type="AlphaFoldDB" id="A0A1D9G8X8"/>
<evidence type="ECO:0000313" key="2">
    <source>
        <dbReference type="Proteomes" id="UP000176944"/>
    </source>
</evidence>
<dbReference type="EMBL" id="CP017708">
    <property type="protein sequence ID" value="AOY84126.1"/>
    <property type="molecule type" value="Genomic_DNA"/>
</dbReference>
<proteinExistence type="predicted"/>
<sequence length="84" mass="9575">MSNIKISELRSAGSELFHDSESFLNELTDEQEIDSVLGGFRIHPFSKRTITFPKTFPSKTFPIHPFPTCFPRTIRTIGKPIKAH</sequence>
<evidence type="ECO:0000313" key="1">
    <source>
        <dbReference type="EMBL" id="AOY84126.1"/>
    </source>
</evidence>
<organism evidence="1 2">
    <name type="scientific">Moorena producens (strain JHB)</name>
    <dbReference type="NCBI Taxonomy" id="1454205"/>
    <lineage>
        <taxon>Bacteria</taxon>
        <taxon>Bacillati</taxon>
        <taxon>Cyanobacteriota</taxon>
        <taxon>Cyanophyceae</taxon>
        <taxon>Coleofasciculales</taxon>
        <taxon>Coleofasciculaceae</taxon>
        <taxon>Moorena</taxon>
    </lineage>
</organism>
<dbReference type="Proteomes" id="UP000176944">
    <property type="component" value="Chromosome"/>
</dbReference>
<gene>
    <name evidence="1" type="ORF">BJP36_33590</name>
</gene>
<reference evidence="2" key="1">
    <citation type="submission" date="2016-10" db="EMBL/GenBank/DDBJ databases">
        <title>Comparative genomics uncovers the prolific and rare metabolic potential of the cyanobacterial genus Moorea.</title>
        <authorList>
            <person name="Leao T."/>
            <person name="Castelao G."/>
            <person name="Korobeynikov A."/>
            <person name="Monroe E.A."/>
            <person name="Podell S."/>
            <person name="Glukhov E."/>
            <person name="Allen E."/>
            <person name="Gerwick W.H."/>
            <person name="Gerwick L."/>
        </authorList>
    </citation>
    <scope>NUCLEOTIDE SEQUENCE [LARGE SCALE GENOMIC DNA]</scope>
    <source>
        <strain evidence="2">JHB</strain>
    </source>
</reference>